<dbReference type="RefSeq" id="WP_219536543.1">
    <property type="nucleotide sequence ID" value="NZ_JAHKRM010000031.1"/>
</dbReference>
<dbReference type="Proteomes" id="UP001597097">
    <property type="component" value="Unassembled WGS sequence"/>
</dbReference>
<accession>A0ABW4GWP0</accession>
<evidence type="ECO:0000313" key="1">
    <source>
        <dbReference type="EMBL" id="MFD1547050.1"/>
    </source>
</evidence>
<reference evidence="2" key="1">
    <citation type="journal article" date="2019" name="Int. J. Syst. Evol. Microbiol.">
        <title>The Global Catalogue of Microorganisms (GCM) 10K type strain sequencing project: providing services to taxonomists for standard genome sequencing and annotation.</title>
        <authorList>
            <consortium name="The Broad Institute Genomics Platform"/>
            <consortium name="The Broad Institute Genome Sequencing Center for Infectious Disease"/>
            <person name="Wu L."/>
            <person name="Ma J."/>
        </authorList>
    </citation>
    <scope>NUCLEOTIDE SEQUENCE [LARGE SCALE GENOMIC DNA]</scope>
    <source>
        <strain evidence="2">CGMCC 1.15399</strain>
    </source>
</reference>
<sequence length="77" mass="8666">MTATLLSRTPAEDLAAWEALSFYDRHHRIDAFWRSLDPATARARFAAAVDLLAVVNAELAAHQVALDHFREQFEGSR</sequence>
<dbReference type="EMBL" id="JBHUCM010000070">
    <property type="protein sequence ID" value="MFD1547050.1"/>
    <property type="molecule type" value="Genomic_DNA"/>
</dbReference>
<organism evidence="1 2">
    <name type="scientific">Nonomuraea guangzhouensis</name>
    <dbReference type="NCBI Taxonomy" id="1291555"/>
    <lineage>
        <taxon>Bacteria</taxon>
        <taxon>Bacillati</taxon>
        <taxon>Actinomycetota</taxon>
        <taxon>Actinomycetes</taxon>
        <taxon>Streptosporangiales</taxon>
        <taxon>Streptosporangiaceae</taxon>
        <taxon>Nonomuraea</taxon>
    </lineage>
</organism>
<protein>
    <submittedName>
        <fullName evidence="1">Uncharacterized protein</fullName>
    </submittedName>
</protein>
<proteinExistence type="predicted"/>
<name>A0ABW4GWP0_9ACTN</name>
<evidence type="ECO:0000313" key="2">
    <source>
        <dbReference type="Proteomes" id="UP001597097"/>
    </source>
</evidence>
<comment type="caution">
    <text evidence="1">The sequence shown here is derived from an EMBL/GenBank/DDBJ whole genome shotgun (WGS) entry which is preliminary data.</text>
</comment>
<keyword evidence="2" id="KW-1185">Reference proteome</keyword>
<gene>
    <name evidence="1" type="ORF">ACFSJ0_59130</name>
</gene>